<evidence type="ECO:0000259" key="3">
    <source>
        <dbReference type="Pfam" id="PF08718"/>
    </source>
</evidence>
<reference evidence="4" key="1">
    <citation type="journal article" date="2020" name="Nat. Ecol. Evol.">
        <title>Deeply conserved synteny resolves early events in vertebrate evolution.</title>
        <authorList>
            <person name="Simakov O."/>
            <person name="Marletaz F."/>
            <person name="Yue J.X."/>
            <person name="O'Connell B."/>
            <person name="Jenkins J."/>
            <person name="Brandt A."/>
            <person name="Calef R."/>
            <person name="Tung C.H."/>
            <person name="Huang T.K."/>
            <person name="Schmutz J."/>
            <person name="Satoh N."/>
            <person name="Yu J.K."/>
            <person name="Putnam N.H."/>
            <person name="Green R.E."/>
            <person name="Rokhsar D.S."/>
        </authorList>
    </citation>
    <scope>NUCLEOTIDE SEQUENCE [LARGE SCALE GENOMIC DNA]</scope>
    <source>
        <strain evidence="4">S238N-H82</strain>
    </source>
</reference>
<dbReference type="GO" id="GO:0120009">
    <property type="term" value="P:intermembrane lipid transfer"/>
    <property type="evidence" value="ECO:0000318"/>
    <property type="project" value="GO_Central"/>
</dbReference>
<dbReference type="OrthoDB" id="116883at2759"/>
<name>A0A9J7MCB4_BRAFL</name>
<proteinExistence type="inferred from homology"/>
<feature type="domain" description="Glycolipid transfer protein" evidence="3">
    <location>
        <begin position="242"/>
        <end position="388"/>
    </location>
</feature>
<comment type="similarity">
    <text evidence="1">Belongs to the GLTP family.</text>
</comment>
<accession>A0A9J7MCB4</accession>
<evidence type="ECO:0000313" key="4">
    <source>
        <dbReference type="Proteomes" id="UP000001554"/>
    </source>
</evidence>
<dbReference type="KEGG" id="bfo:118431038"/>
<protein>
    <submittedName>
        <fullName evidence="5">Uncharacterized protein LOC118431038 isoform X1</fullName>
    </submittedName>
</protein>
<feature type="region of interest" description="Disordered" evidence="2">
    <location>
        <begin position="136"/>
        <end position="158"/>
    </location>
</feature>
<dbReference type="RefSeq" id="XP_035698004.1">
    <property type="nucleotide sequence ID" value="XM_035842111.1"/>
</dbReference>
<dbReference type="SUPFAM" id="SSF110004">
    <property type="entry name" value="Glycolipid transfer protein, GLTP"/>
    <property type="match status" value="1"/>
</dbReference>
<dbReference type="Proteomes" id="UP000001554">
    <property type="component" value="Chromosome 14"/>
</dbReference>
<evidence type="ECO:0000313" key="5">
    <source>
        <dbReference type="RefSeq" id="XP_035698004.1"/>
    </source>
</evidence>
<dbReference type="GO" id="GO:1902388">
    <property type="term" value="F:ceramide 1-phosphate transfer activity"/>
    <property type="evidence" value="ECO:0000318"/>
    <property type="project" value="GO_Central"/>
</dbReference>
<organism evidence="4 5">
    <name type="scientific">Branchiostoma floridae</name>
    <name type="common">Florida lancelet</name>
    <name type="synonym">Amphioxus</name>
    <dbReference type="NCBI Taxonomy" id="7739"/>
    <lineage>
        <taxon>Eukaryota</taxon>
        <taxon>Metazoa</taxon>
        <taxon>Chordata</taxon>
        <taxon>Cephalochordata</taxon>
        <taxon>Leptocardii</taxon>
        <taxon>Amphioxiformes</taxon>
        <taxon>Branchiostomatidae</taxon>
        <taxon>Branchiostoma</taxon>
    </lineage>
</organism>
<dbReference type="FunFam" id="1.10.3520.10:FF:000002">
    <property type="entry name" value="Ceramide-1-phosphate transfer protein"/>
    <property type="match status" value="1"/>
</dbReference>
<dbReference type="Gene3D" id="1.10.3520.10">
    <property type="entry name" value="Glycolipid transfer protein"/>
    <property type="match status" value="1"/>
</dbReference>
<dbReference type="GO" id="GO:0035627">
    <property type="term" value="P:ceramide transport"/>
    <property type="evidence" value="ECO:0000318"/>
    <property type="project" value="GO_Central"/>
</dbReference>
<dbReference type="InterPro" id="IPR036497">
    <property type="entry name" value="GLTP_sf"/>
</dbReference>
<evidence type="ECO:0000256" key="1">
    <source>
        <dbReference type="ARBA" id="ARBA00007148"/>
    </source>
</evidence>
<evidence type="ECO:0000256" key="2">
    <source>
        <dbReference type="SAM" id="MobiDB-lite"/>
    </source>
</evidence>
<dbReference type="Pfam" id="PF08718">
    <property type="entry name" value="GLTP"/>
    <property type="match status" value="1"/>
</dbReference>
<reference evidence="5" key="2">
    <citation type="submission" date="2025-08" db="UniProtKB">
        <authorList>
            <consortium name="RefSeq"/>
        </authorList>
    </citation>
    <scope>IDENTIFICATION</scope>
    <source>
        <strain evidence="5">S238N-H82</strain>
        <tissue evidence="5">Testes</tissue>
    </source>
</reference>
<dbReference type="PANTHER" id="PTHR10219">
    <property type="entry name" value="GLYCOLIPID TRANSFER PROTEIN-RELATED"/>
    <property type="match status" value="1"/>
</dbReference>
<sequence length="426" mass="48379">MNKGSTKIVISITVCLCLTFLLLGLYSGRLSSLKRDEWTGLQEDETIQSWGGKGQVHINNQQYDIEGRAIMKGGDKGSIKVEAGWHKPNKKAPMTHVTADLKVKVKGDKQNSFLHHLTNHRMGDNHRKGEKVLEGSGFQSLPQGDTIGQDGGEGQEPTDEEIAWLEQVERILNGEDIENYPFRNGKYVWTGSENDSQQKTEQQDTNNNDDSPPGCYKNNPDHFSLSRLVDSFKNILTKDGEIDMARYIDTNLELMKFFTMMGTLFTFVTSEAQNKINYLTGYLEGPDGQEYKTLSSMVKFETDNHIINEKVYEESGTRNLLRLHRGLNFSLAFCEGLKKSEPGDKIVTIAYDSYSSTVSHYHGWFVRKAIQAAFYLLPSRDTFMGLLCDTDEDTTFKILNELAEAAKPVYDRTQYVYEKYNYLDLP</sequence>
<dbReference type="GO" id="GO:1902387">
    <property type="term" value="F:ceramide 1-phosphate binding"/>
    <property type="evidence" value="ECO:0000318"/>
    <property type="project" value="GO_Central"/>
</dbReference>
<dbReference type="PANTHER" id="PTHR10219:SF43">
    <property type="entry name" value="GLYCOLIPID TRANSFER PROTEIN DOMAIN-CONTAINING PROTEIN"/>
    <property type="match status" value="1"/>
</dbReference>
<dbReference type="GO" id="GO:0032691">
    <property type="term" value="P:negative regulation of interleukin-1 beta production"/>
    <property type="evidence" value="ECO:0007669"/>
    <property type="project" value="UniProtKB-ARBA"/>
</dbReference>
<dbReference type="GO" id="GO:0005829">
    <property type="term" value="C:cytosol"/>
    <property type="evidence" value="ECO:0000318"/>
    <property type="project" value="GO_Central"/>
</dbReference>
<feature type="region of interest" description="Disordered" evidence="2">
    <location>
        <begin position="188"/>
        <end position="219"/>
    </location>
</feature>
<dbReference type="GeneID" id="118431038"/>
<gene>
    <name evidence="5" type="primary">LOC118431038</name>
</gene>
<keyword evidence="4" id="KW-1185">Reference proteome</keyword>
<dbReference type="InterPro" id="IPR014830">
    <property type="entry name" value="Glycolipid_transfer_prot_dom"/>
</dbReference>
<dbReference type="AlphaFoldDB" id="A0A9J7MCB4"/>